<sequence length="270" mass="29599">MAWTSAPNLFSGNNGRAPSGRIQRGFQQQHDAARLSKLPSQQSSVPSPPPPIVSQPPLVPAAEPKLSLESLSKMSPEEALAAISALVSVSGLSATMDISATATEAAMSTITDSSSVAYTQTKPRQRGKEDSDSRKTEKTAQNGEAWKVIWAVIRYVATGVWRIGLVVYWSLRFLVAKPFHAVMVVMEPPWIMLKDMCKAFLPVYSFFTVAAIIGIVIGGFATWIGQLLISAIGAGAVLEEQPQQHHETTMMQMEQERAMRPQYRMQTRRL</sequence>
<keyword evidence="2" id="KW-0472">Membrane</keyword>
<feature type="compositionally biased region" description="Basic and acidic residues" evidence="1">
    <location>
        <begin position="126"/>
        <end position="138"/>
    </location>
</feature>
<evidence type="ECO:0000256" key="1">
    <source>
        <dbReference type="SAM" id="MobiDB-lite"/>
    </source>
</evidence>
<feature type="region of interest" description="Disordered" evidence="1">
    <location>
        <begin position="116"/>
        <end position="138"/>
    </location>
</feature>
<feature type="compositionally biased region" description="Polar residues" evidence="1">
    <location>
        <begin position="1"/>
        <end position="16"/>
    </location>
</feature>
<feature type="transmembrane region" description="Helical" evidence="2">
    <location>
        <begin position="148"/>
        <end position="171"/>
    </location>
</feature>
<keyword evidence="4" id="KW-1185">Reference proteome</keyword>
<gene>
    <name evidence="3" type="ORF">EMPS_02187</name>
</gene>
<comment type="caution">
    <text evidence="3">The sequence shown here is derived from an EMBL/GenBank/DDBJ whole genome shotgun (WGS) entry which is preliminary data.</text>
</comment>
<feature type="transmembrane region" description="Helical" evidence="2">
    <location>
        <begin position="199"/>
        <end position="224"/>
    </location>
</feature>
<feature type="region of interest" description="Disordered" evidence="1">
    <location>
        <begin position="1"/>
        <end position="60"/>
    </location>
</feature>
<reference evidence="3" key="2">
    <citation type="journal article" date="2022" name="Microbiol. Resour. Announc.">
        <title>Whole-Genome Sequence of Entomortierella parvispora E1425, a Mucoromycotan Fungus Associated with Burkholderiaceae-Related Endosymbiotic Bacteria.</title>
        <authorList>
            <person name="Herlambang A."/>
            <person name="Guo Y."/>
            <person name="Takashima Y."/>
            <person name="Narisawa K."/>
            <person name="Ohta H."/>
            <person name="Nishizawa T."/>
        </authorList>
    </citation>
    <scope>NUCLEOTIDE SEQUENCE</scope>
    <source>
        <strain evidence="3">E1425</strain>
    </source>
</reference>
<organism evidence="3 4">
    <name type="scientific">Entomortierella parvispora</name>
    <dbReference type="NCBI Taxonomy" id="205924"/>
    <lineage>
        <taxon>Eukaryota</taxon>
        <taxon>Fungi</taxon>
        <taxon>Fungi incertae sedis</taxon>
        <taxon>Mucoromycota</taxon>
        <taxon>Mortierellomycotina</taxon>
        <taxon>Mortierellomycetes</taxon>
        <taxon>Mortierellales</taxon>
        <taxon>Mortierellaceae</taxon>
        <taxon>Entomortierella</taxon>
    </lineage>
</organism>
<dbReference type="EMBL" id="BQFW01000003">
    <property type="protein sequence ID" value="GJJ69838.1"/>
    <property type="molecule type" value="Genomic_DNA"/>
</dbReference>
<reference evidence="3" key="1">
    <citation type="submission" date="2021-11" db="EMBL/GenBank/DDBJ databases">
        <authorList>
            <person name="Herlambang A."/>
            <person name="Guo Y."/>
            <person name="Takashima Y."/>
            <person name="Nishizawa T."/>
        </authorList>
    </citation>
    <scope>NUCLEOTIDE SEQUENCE</scope>
    <source>
        <strain evidence="3">E1425</strain>
    </source>
</reference>
<keyword evidence="2" id="KW-0812">Transmembrane</keyword>
<dbReference type="Proteomes" id="UP000827284">
    <property type="component" value="Unassembled WGS sequence"/>
</dbReference>
<protein>
    <submittedName>
        <fullName evidence="3">Uncharacterized protein</fullName>
    </submittedName>
</protein>
<dbReference type="AlphaFoldDB" id="A0A9P3H4Z0"/>
<keyword evidence="2" id="KW-1133">Transmembrane helix</keyword>
<evidence type="ECO:0000256" key="2">
    <source>
        <dbReference type="SAM" id="Phobius"/>
    </source>
</evidence>
<evidence type="ECO:0000313" key="4">
    <source>
        <dbReference type="Proteomes" id="UP000827284"/>
    </source>
</evidence>
<accession>A0A9P3H4Z0</accession>
<proteinExistence type="predicted"/>
<feature type="compositionally biased region" description="Low complexity" evidence="1">
    <location>
        <begin position="35"/>
        <end position="45"/>
    </location>
</feature>
<name>A0A9P3H4Z0_9FUNG</name>
<dbReference type="OrthoDB" id="2444429at2759"/>
<evidence type="ECO:0000313" key="3">
    <source>
        <dbReference type="EMBL" id="GJJ69838.1"/>
    </source>
</evidence>
<feature type="compositionally biased region" description="Pro residues" evidence="1">
    <location>
        <begin position="46"/>
        <end position="59"/>
    </location>
</feature>